<keyword evidence="7" id="KW-1185">Reference proteome</keyword>
<name>A0A7G5IF43_9SPHN</name>
<protein>
    <submittedName>
        <fullName evidence="6">Aminotransferase</fullName>
    </submittedName>
</protein>
<dbReference type="NCBIfam" id="NF006488">
    <property type="entry name" value="PRK08912.1"/>
    <property type="match status" value="1"/>
</dbReference>
<organism evidence="6 7">
    <name type="scientific">Sandaracinobacteroides saxicola</name>
    <dbReference type="NCBI Taxonomy" id="2759707"/>
    <lineage>
        <taxon>Bacteria</taxon>
        <taxon>Pseudomonadati</taxon>
        <taxon>Pseudomonadota</taxon>
        <taxon>Alphaproteobacteria</taxon>
        <taxon>Sphingomonadales</taxon>
        <taxon>Sphingosinicellaceae</taxon>
        <taxon>Sandaracinobacteroides</taxon>
    </lineage>
</organism>
<evidence type="ECO:0000313" key="6">
    <source>
        <dbReference type="EMBL" id="QMW21985.1"/>
    </source>
</evidence>
<evidence type="ECO:0000313" key="7">
    <source>
        <dbReference type="Proteomes" id="UP000515292"/>
    </source>
</evidence>
<dbReference type="GO" id="GO:0005737">
    <property type="term" value="C:cytoplasm"/>
    <property type="evidence" value="ECO:0007669"/>
    <property type="project" value="TreeGrafter"/>
</dbReference>
<evidence type="ECO:0000256" key="1">
    <source>
        <dbReference type="ARBA" id="ARBA00001933"/>
    </source>
</evidence>
<dbReference type="GO" id="GO:0016212">
    <property type="term" value="F:kynurenine-oxoglutarate transaminase activity"/>
    <property type="evidence" value="ECO:0007669"/>
    <property type="project" value="TreeGrafter"/>
</dbReference>
<keyword evidence="3 6" id="KW-0808">Transferase</keyword>
<dbReference type="InterPro" id="IPR051326">
    <property type="entry name" value="Kynurenine-oxoglutarate_AT"/>
</dbReference>
<dbReference type="InterPro" id="IPR004839">
    <property type="entry name" value="Aminotransferase_I/II_large"/>
</dbReference>
<evidence type="ECO:0000256" key="3">
    <source>
        <dbReference type="ARBA" id="ARBA00022679"/>
    </source>
</evidence>
<proteinExistence type="predicted"/>
<dbReference type="InterPro" id="IPR015422">
    <property type="entry name" value="PyrdxlP-dep_Trfase_small"/>
</dbReference>
<dbReference type="CDD" id="cd00609">
    <property type="entry name" value="AAT_like"/>
    <property type="match status" value="1"/>
</dbReference>
<evidence type="ECO:0000256" key="4">
    <source>
        <dbReference type="ARBA" id="ARBA00022898"/>
    </source>
</evidence>
<gene>
    <name evidence="6" type="ORF">H3309_11440</name>
</gene>
<dbReference type="GO" id="GO:0030170">
    <property type="term" value="F:pyridoxal phosphate binding"/>
    <property type="evidence" value="ECO:0007669"/>
    <property type="project" value="InterPro"/>
</dbReference>
<accession>A0A7G5IF43</accession>
<dbReference type="InterPro" id="IPR015424">
    <property type="entry name" value="PyrdxlP-dep_Trfase"/>
</dbReference>
<dbReference type="AlphaFoldDB" id="A0A7G5IF43"/>
<dbReference type="Gene3D" id="3.40.640.10">
    <property type="entry name" value="Type I PLP-dependent aspartate aminotransferase-like (Major domain)"/>
    <property type="match status" value="1"/>
</dbReference>
<keyword evidence="4" id="KW-0663">Pyridoxal phosphate</keyword>
<dbReference type="Gene3D" id="3.90.1150.10">
    <property type="entry name" value="Aspartate Aminotransferase, domain 1"/>
    <property type="match status" value="1"/>
</dbReference>
<comment type="cofactor">
    <cofactor evidence="1">
        <name>pyridoxal 5'-phosphate</name>
        <dbReference type="ChEBI" id="CHEBI:597326"/>
    </cofactor>
</comment>
<dbReference type="SUPFAM" id="SSF53383">
    <property type="entry name" value="PLP-dependent transferases"/>
    <property type="match status" value="1"/>
</dbReference>
<evidence type="ECO:0000256" key="2">
    <source>
        <dbReference type="ARBA" id="ARBA00022576"/>
    </source>
</evidence>
<dbReference type="EMBL" id="CP059851">
    <property type="protein sequence ID" value="QMW21985.1"/>
    <property type="molecule type" value="Genomic_DNA"/>
</dbReference>
<reference evidence="6 7" key="1">
    <citation type="submission" date="2020-07" db="EMBL/GenBank/DDBJ databases">
        <title>Complete genome sequence for Sandaracinobacter sp. M6.</title>
        <authorList>
            <person name="Tang Y."/>
            <person name="Liu Q."/>
            <person name="Guo Z."/>
            <person name="Lei P."/>
            <person name="Huang B."/>
        </authorList>
    </citation>
    <scope>NUCLEOTIDE SEQUENCE [LARGE SCALE GENOMIC DNA]</scope>
    <source>
        <strain evidence="6 7">M6</strain>
    </source>
</reference>
<evidence type="ECO:0000259" key="5">
    <source>
        <dbReference type="Pfam" id="PF00155"/>
    </source>
</evidence>
<dbReference type="PANTHER" id="PTHR43807:SF20">
    <property type="entry name" value="FI04487P"/>
    <property type="match status" value="1"/>
</dbReference>
<keyword evidence="2 6" id="KW-0032">Aminotransferase</keyword>
<dbReference type="KEGG" id="sand:H3309_11440"/>
<dbReference type="Proteomes" id="UP000515292">
    <property type="component" value="Chromosome"/>
</dbReference>
<dbReference type="InterPro" id="IPR015421">
    <property type="entry name" value="PyrdxlP-dep_Trfase_major"/>
</dbReference>
<sequence length="383" mass="40033">MSVLIAPKTTVFEATSAACRASGAINLGQGFPDGCGPLAVREAAARAVIDGPHHYPPMAGLPELRVAVADHYARHLGLAIEPMDGVTVTSGATEALACAIFALVEPGDAVVIIEPAYDAYAPLVRRAGGVVRAIEVRPPDWRIDRQELARAAEGARLLIVNDPVNPCGTRLHADDRAALADAVLANDAWLLCDEVWEWVLDPGVAHASMLADARLAARTVKVGSAGKIFALTGWKVGWLCAAPALGARLRAVHQFLTFTTPPSLQMAVARGLADDAGWLAAMRAEIAGRRARLAAGLREAGYAVLPSDATWFLNVDLAASGVAMDDAAFNARLIADHGVAGIPVSAFYENDGPRHILRLCHAKAAATLDAAVARLGAALRAVT</sequence>
<dbReference type="RefSeq" id="WP_182294830.1">
    <property type="nucleotide sequence ID" value="NZ_CP059851.1"/>
</dbReference>
<feature type="domain" description="Aminotransferase class I/classII large" evidence="5">
    <location>
        <begin position="25"/>
        <end position="375"/>
    </location>
</feature>
<dbReference type="PANTHER" id="PTHR43807">
    <property type="entry name" value="FI04487P"/>
    <property type="match status" value="1"/>
</dbReference>
<dbReference type="Pfam" id="PF00155">
    <property type="entry name" value="Aminotran_1_2"/>
    <property type="match status" value="1"/>
</dbReference>